<proteinExistence type="predicted"/>
<name>A0AAV8U2X7_9ROSI</name>
<organism evidence="1 2">
    <name type="scientific">Erythroxylum novogranatense</name>
    <dbReference type="NCBI Taxonomy" id="1862640"/>
    <lineage>
        <taxon>Eukaryota</taxon>
        <taxon>Viridiplantae</taxon>
        <taxon>Streptophyta</taxon>
        <taxon>Embryophyta</taxon>
        <taxon>Tracheophyta</taxon>
        <taxon>Spermatophyta</taxon>
        <taxon>Magnoliopsida</taxon>
        <taxon>eudicotyledons</taxon>
        <taxon>Gunneridae</taxon>
        <taxon>Pentapetalae</taxon>
        <taxon>rosids</taxon>
        <taxon>fabids</taxon>
        <taxon>Malpighiales</taxon>
        <taxon>Erythroxylaceae</taxon>
        <taxon>Erythroxylum</taxon>
    </lineage>
</organism>
<evidence type="ECO:0000313" key="2">
    <source>
        <dbReference type="Proteomes" id="UP001159364"/>
    </source>
</evidence>
<accession>A0AAV8U2X7</accession>
<sequence length="71" mass="8099">MKFLDWYSKIAIGSALVGASMELFMIKTGFYDKVIVLESEKRAWESSLEAQAVKEALNPWRKLDSNARENS</sequence>
<dbReference type="PANTHER" id="PTHR36377">
    <property type="entry name" value="DNA MISMATCH REPAIR PROTEIN"/>
    <property type="match status" value="1"/>
</dbReference>
<gene>
    <name evidence="1" type="ORF">K2173_005821</name>
</gene>
<dbReference type="AlphaFoldDB" id="A0AAV8U2X7"/>
<comment type="caution">
    <text evidence="1">The sequence shown here is derived from an EMBL/GenBank/DDBJ whole genome shotgun (WGS) entry which is preliminary data.</text>
</comment>
<dbReference type="PANTHER" id="PTHR36377:SF1">
    <property type="entry name" value="DNA MISMATCH REPAIR PROTEIN"/>
    <property type="match status" value="1"/>
</dbReference>
<dbReference type="EMBL" id="JAIWQS010000001">
    <property type="protein sequence ID" value="KAJ8773575.1"/>
    <property type="molecule type" value="Genomic_DNA"/>
</dbReference>
<protein>
    <submittedName>
        <fullName evidence="1">Uncharacterized protein</fullName>
    </submittedName>
</protein>
<reference evidence="1 2" key="1">
    <citation type="submission" date="2021-09" db="EMBL/GenBank/DDBJ databases">
        <title>Genomic insights and catalytic innovation underlie evolution of tropane alkaloids biosynthesis.</title>
        <authorList>
            <person name="Wang Y.-J."/>
            <person name="Tian T."/>
            <person name="Huang J.-P."/>
            <person name="Huang S.-X."/>
        </authorList>
    </citation>
    <scope>NUCLEOTIDE SEQUENCE [LARGE SCALE GENOMIC DNA]</scope>
    <source>
        <strain evidence="1">KIB-2018</strain>
        <tissue evidence="1">Leaf</tissue>
    </source>
</reference>
<keyword evidence="2" id="KW-1185">Reference proteome</keyword>
<evidence type="ECO:0000313" key="1">
    <source>
        <dbReference type="EMBL" id="KAJ8773575.1"/>
    </source>
</evidence>
<dbReference type="Proteomes" id="UP001159364">
    <property type="component" value="Linkage Group LG01"/>
</dbReference>